<sequence length="924" mass="106979">MLLFLILLSSPSTSNSHTSVQKVKIDPVLQPFTNCTTIIVAQKDTLKQDIFSANLTPVLLLIQNARTPNVSLNWNISNRFSVARRLIPSHHCWAYLTLFPERDPSFADTTMTGKLSDQSLDETRTIEKYFNAKPFMMSEFVSHQYIIFLTEQRLKIQTFLNNILLKGRYVFGLREILIINVAPESISQSFDADCLFNIYYQNVYRLEEDDHKQYASNAWWHIVTCSPGDQEKCYKNIVHVANVVADRNKYFWTLNLLIEERTRTLLKNSSKEKGNLHRIANQTTFRDFMTFLVFEEMLSHDDKYISFSHSFYGKGELLIAPRSTRAITQFTLEEVESLSFVSCYQVKPYSSWVSVLSSPFDKSSWISLSVCFAAVAAILSWFPSGRLNLIGAFVLMGISLENSVLGVYQKKLLVCRWNRFFGLAILIGGWTMLCGTLLTNWYKTVFTMEMILPVRYPPPWTSVMNIDKLEVIMPFQLFVGTEHLVEKGEDGYYRLLQFYAELQMRLPYYENEGQREMISGYGKLAAALYDMIDDFISDLGNNSPGFDLRKIPIRPIWYNETGRLIRKLSSCGKVAYFDKKKNIASLIPFLNDNIDQKTYLSGEDTFFKSITGWKMEQVRGNYAMKRLSRLMSSGIYLHWENWFNLIKPRKMFHHFANWTYSKHAAVAKLDFKSKIVTAFYSYGVCIVVCVVTLGMEILIVEIYGQDELESMREGDSKEKLYSDLFATYSKDNYPDNVTITFGLVLRGVQFDTSHHIMITNVWLRMIWTDDRFVWDNPNPKSLRVPSDLVWTPDISLYNGVSVAMDCCPRSRNNVIIFPNGEVDWLLSCRLESFCHLTLDTNGPYEEQECALHFGSLTYNSETMGLELYDNITTIDTYHFHSQKYKVVKNAAVCEERFHNWSEDKYASVKVTLGFKRIEKVCEKD</sequence>
<keyword evidence="1" id="KW-1133">Transmembrane helix</keyword>
<keyword evidence="5" id="KW-1185">Reference proteome</keyword>
<dbReference type="GO" id="GO:0005230">
    <property type="term" value="F:extracellular ligand-gated monoatomic ion channel activity"/>
    <property type="evidence" value="ECO:0007669"/>
    <property type="project" value="InterPro"/>
</dbReference>
<comment type="caution">
    <text evidence="4">The sequence shown here is derived from an EMBL/GenBank/DDBJ whole genome shotgun (WGS) entry which is preliminary data.</text>
</comment>
<evidence type="ECO:0000256" key="1">
    <source>
        <dbReference type="SAM" id="Phobius"/>
    </source>
</evidence>
<feature type="transmembrane region" description="Helical" evidence="1">
    <location>
        <begin position="364"/>
        <end position="382"/>
    </location>
</feature>
<keyword evidence="1" id="KW-0472">Membrane</keyword>
<feature type="transmembrane region" description="Helical" evidence="1">
    <location>
        <begin position="389"/>
        <end position="408"/>
    </location>
</feature>
<feature type="chain" id="PRO_5013053435" evidence="2">
    <location>
        <begin position="17"/>
        <end position="924"/>
    </location>
</feature>
<keyword evidence="4" id="KW-0675">Receptor</keyword>
<dbReference type="InterPro" id="IPR036734">
    <property type="entry name" value="Neur_chan_lig-bd_sf"/>
</dbReference>
<dbReference type="SUPFAM" id="SSF63712">
    <property type="entry name" value="Nicotinic receptor ligand binding domain-like"/>
    <property type="match status" value="1"/>
</dbReference>
<dbReference type="InterPro" id="IPR006201">
    <property type="entry name" value="Neur_channel"/>
</dbReference>
<name>A0A226EAP7_FOLCA</name>
<dbReference type="AlphaFoldDB" id="A0A226EAP7"/>
<dbReference type="PANTHER" id="PTHR18945">
    <property type="entry name" value="NEUROTRANSMITTER GATED ION CHANNEL"/>
    <property type="match status" value="1"/>
</dbReference>
<dbReference type="Proteomes" id="UP000198287">
    <property type="component" value="Unassembled WGS sequence"/>
</dbReference>
<dbReference type="InterPro" id="IPR006202">
    <property type="entry name" value="Neur_chan_lig-bd"/>
</dbReference>
<dbReference type="GO" id="GO:0004888">
    <property type="term" value="F:transmembrane signaling receptor activity"/>
    <property type="evidence" value="ECO:0007669"/>
    <property type="project" value="InterPro"/>
</dbReference>
<dbReference type="EMBL" id="LNIX01000005">
    <property type="protein sequence ID" value="OXA54722.1"/>
    <property type="molecule type" value="Genomic_DNA"/>
</dbReference>
<feature type="signal peptide" evidence="2">
    <location>
        <begin position="1"/>
        <end position="16"/>
    </location>
</feature>
<feature type="domain" description="Neurotransmitter-gated ion-channel ligand-binding" evidence="3">
    <location>
        <begin position="718"/>
        <end position="916"/>
    </location>
</feature>
<keyword evidence="2" id="KW-0732">Signal</keyword>
<feature type="transmembrane region" description="Helical" evidence="1">
    <location>
        <begin position="679"/>
        <end position="703"/>
    </location>
</feature>
<evidence type="ECO:0000313" key="5">
    <source>
        <dbReference type="Proteomes" id="UP000198287"/>
    </source>
</evidence>
<feature type="transmembrane region" description="Helical" evidence="1">
    <location>
        <begin position="420"/>
        <end position="442"/>
    </location>
</feature>
<dbReference type="GO" id="GO:0016020">
    <property type="term" value="C:membrane"/>
    <property type="evidence" value="ECO:0007669"/>
    <property type="project" value="InterPro"/>
</dbReference>
<dbReference type="Gene3D" id="2.70.170.10">
    <property type="entry name" value="Neurotransmitter-gated ion-channel ligand-binding domain"/>
    <property type="match status" value="1"/>
</dbReference>
<reference evidence="4 5" key="1">
    <citation type="submission" date="2015-12" db="EMBL/GenBank/DDBJ databases">
        <title>The genome of Folsomia candida.</title>
        <authorList>
            <person name="Faddeeva A."/>
            <person name="Derks M.F."/>
            <person name="Anvar Y."/>
            <person name="Smit S."/>
            <person name="Van Straalen N."/>
            <person name="Roelofs D."/>
        </authorList>
    </citation>
    <scope>NUCLEOTIDE SEQUENCE [LARGE SCALE GENOMIC DNA]</scope>
    <source>
        <strain evidence="4 5">VU population</strain>
        <tissue evidence="4">Whole body</tissue>
    </source>
</reference>
<keyword evidence="1" id="KW-0812">Transmembrane</keyword>
<evidence type="ECO:0000313" key="4">
    <source>
        <dbReference type="EMBL" id="OXA54722.1"/>
    </source>
</evidence>
<dbReference type="OrthoDB" id="5975154at2759"/>
<proteinExistence type="predicted"/>
<dbReference type="Pfam" id="PF02931">
    <property type="entry name" value="Neur_chan_LBD"/>
    <property type="match status" value="1"/>
</dbReference>
<protein>
    <submittedName>
        <fullName evidence="4">Acetylcholine receptor subunit beta-like 1</fullName>
    </submittedName>
</protein>
<evidence type="ECO:0000256" key="2">
    <source>
        <dbReference type="SAM" id="SignalP"/>
    </source>
</evidence>
<organism evidence="4 5">
    <name type="scientific">Folsomia candida</name>
    <name type="common">Springtail</name>
    <dbReference type="NCBI Taxonomy" id="158441"/>
    <lineage>
        <taxon>Eukaryota</taxon>
        <taxon>Metazoa</taxon>
        <taxon>Ecdysozoa</taxon>
        <taxon>Arthropoda</taxon>
        <taxon>Hexapoda</taxon>
        <taxon>Collembola</taxon>
        <taxon>Entomobryomorpha</taxon>
        <taxon>Isotomoidea</taxon>
        <taxon>Isotomidae</taxon>
        <taxon>Proisotominae</taxon>
        <taxon>Folsomia</taxon>
    </lineage>
</organism>
<gene>
    <name evidence="4" type="ORF">Fcan01_11031</name>
</gene>
<evidence type="ECO:0000259" key="3">
    <source>
        <dbReference type="Pfam" id="PF02931"/>
    </source>
</evidence>
<accession>A0A226EAP7</accession>